<dbReference type="RefSeq" id="WP_022522881.1">
    <property type="nucleotide sequence ID" value="NZ_CP054580.1"/>
</dbReference>
<reference evidence="9 10" key="1">
    <citation type="submission" date="2019-12" db="EMBL/GenBank/DDBJ databases">
        <title>Genome sequencing and assembly of endphytes of Porphyra tenera.</title>
        <authorList>
            <person name="Park J.M."/>
            <person name="Shin R."/>
            <person name="Jo S.H."/>
        </authorList>
    </citation>
    <scope>NUCLEOTIDE SEQUENCE [LARGE SCALE GENOMIC DNA]</scope>
    <source>
        <strain evidence="9 10">GPM3</strain>
    </source>
</reference>
<dbReference type="AlphaFoldDB" id="A0A653UGH2"/>
<dbReference type="InterPro" id="IPR031475">
    <property type="entry name" value="NBD_C"/>
</dbReference>
<evidence type="ECO:0000256" key="6">
    <source>
        <dbReference type="ARBA" id="ARBA00023277"/>
    </source>
</evidence>
<proteinExistence type="inferred from homology"/>
<feature type="domain" description="Four-carbon acid sugar kinase nucleotide binding" evidence="8">
    <location>
        <begin position="243"/>
        <end position="339"/>
    </location>
</feature>
<dbReference type="Gene3D" id="3.40.980.20">
    <property type="entry name" value="Four-carbon acid sugar kinase, nucleotide binding domain"/>
    <property type="match status" value="1"/>
</dbReference>
<comment type="similarity">
    <text evidence="1">Belongs to the four-carbon acid sugar kinase family.</text>
</comment>
<dbReference type="InterPro" id="IPR042213">
    <property type="entry name" value="NBD_C_sf"/>
</dbReference>
<keyword evidence="6" id="KW-0119">Carbohydrate metabolism</keyword>
<protein>
    <submittedName>
        <fullName evidence="9">D-erythronate kinase</fullName>
        <ecNumber evidence="9">2.7.1.220</ecNumber>
    </submittedName>
</protein>
<evidence type="ECO:0000256" key="4">
    <source>
        <dbReference type="ARBA" id="ARBA00022777"/>
    </source>
</evidence>
<evidence type="ECO:0000256" key="1">
    <source>
        <dbReference type="ARBA" id="ARBA00005715"/>
    </source>
</evidence>
<dbReference type="Gene3D" id="3.40.50.10840">
    <property type="entry name" value="Putative sugar-binding, N-terminal domain"/>
    <property type="match status" value="1"/>
</dbReference>
<organism evidence="9 10">
    <name type="scientific">Vreelandella titanicae</name>
    <dbReference type="NCBI Taxonomy" id="664683"/>
    <lineage>
        <taxon>Bacteria</taxon>
        <taxon>Pseudomonadati</taxon>
        <taxon>Pseudomonadota</taxon>
        <taxon>Gammaproteobacteria</taxon>
        <taxon>Oceanospirillales</taxon>
        <taxon>Halomonadaceae</taxon>
        <taxon>Vreelandella</taxon>
    </lineage>
</organism>
<dbReference type="EMBL" id="CP054580">
    <property type="protein sequence ID" value="QKS24160.1"/>
    <property type="molecule type" value="Genomic_DNA"/>
</dbReference>
<evidence type="ECO:0000256" key="2">
    <source>
        <dbReference type="ARBA" id="ARBA00022679"/>
    </source>
</evidence>
<accession>A0A653UGH2</accession>
<dbReference type="InterPro" id="IPR037051">
    <property type="entry name" value="4-carb_acid_sugar_kinase_N_sf"/>
</dbReference>
<dbReference type="Pfam" id="PF17042">
    <property type="entry name" value="NBD_C"/>
    <property type="match status" value="1"/>
</dbReference>
<dbReference type="GO" id="GO:0005524">
    <property type="term" value="F:ATP binding"/>
    <property type="evidence" value="ECO:0007669"/>
    <property type="project" value="UniProtKB-KW"/>
</dbReference>
<name>A0A653UGH2_9GAMM</name>
<keyword evidence="10" id="KW-1185">Reference proteome</keyword>
<keyword evidence="4 9" id="KW-0418">Kinase</keyword>
<dbReference type="GO" id="GO:0016301">
    <property type="term" value="F:kinase activity"/>
    <property type="evidence" value="ECO:0007669"/>
    <property type="project" value="UniProtKB-KW"/>
</dbReference>
<accession>A0A6N0YW22</accession>
<dbReference type="InterPro" id="IPR010737">
    <property type="entry name" value="4-carb_acid_sugar_kinase_N"/>
</dbReference>
<evidence type="ECO:0000313" key="9">
    <source>
        <dbReference type="EMBL" id="QKS24160.1"/>
    </source>
</evidence>
<keyword evidence="2 9" id="KW-0808">Transferase</keyword>
<dbReference type="SUPFAM" id="SSF142764">
    <property type="entry name" value="YgbK-like"/>
    <property type="match status" value="1"/>
</dbReference>
<evidence type="ECO:0000259" key="8">
    <source>
        <dbReference type="Pfam" id="PF17042"/>
    </source>
</evidence>
<evidence type="ECO:0000313" key="10">
    <source>
        <dbReference type="Proteomes" id="UP000509761"/>
    </source>
</evidence>
<keyword evidence="5" id="KW-0067">ATP-binding</keyword>
<sequence length="349" mass="37044">MAPKIEALRLIIIADDLTGALDSSAAFARYGFRTYAVTSPEAIARALAERRPEVLAVSTQTRDASPEDAKERVAQVMRALPSGTLIFKKVDSRLKGPIAAELDEIPYHRIVAMPAIPQFERIVVNSCVSGFGVDAPISVGDALGHHASSACIPDTLHDEEMDQWIGAHTTDTLFLGARALAERLAMHMAEHATPQDLPLSFPPALCITAGSRDPITLAQIKALLSAKLDVVHIPAPNGCLDAEPQQNARITVLQATSGATSIPAATVATNLAASLKKLTPENDVTWFLTGGATAEAVLLSNDILEMQILGEILPGLPVCRTENTVFITKSGGFGADDTLVRVAEMICKT</sequence>
<dbReference type="Proteomes" id="UP000509761">
    <property type="component" value="Chromosome"/>
</dbReference>
<gene>
    <name evidence="9" type="ORF">FX987_01934</name>
</gene>
<feature type="domain" description="Four-carbon acid sugar kinase N-terminal" evidence="7">
    <location>
        <begin position="10"/>
        <end position="127"/>
    </location>
</feature>
<evidence type="ECO:0000256" key="5">
    <source>
        <dbReference type="ARBA" id="ARBA00022840"/>
    </source>
</evidence>
<dbReference type="Pfam" id="PF07005">
    <property type="entry name" value="SBD_N"/>
    <property type="match status" value="1"/>
</dbReference>
<dbReference type="EC" id="2.7.1.220" evidence="9"/>
<evidence type="ECO:0000256" key="3">
    <source>
        <dbReference type="ARBA" id="ARBA00022741"/>
    </source>
</evidence>
<keyword evidence="3" id="KW-0547">Nucleotide-binding</keyword>
<evidence type="ECO:0000259" key="7">
    <source>
        <dbReference type="Pfam" id="PF07005"/>
    </source>
</evidence>